<dbReference type="InterPro" id="IPR011055">
    <property type="entry name" value="Dup_hybrid_motif"/>
</dbReference>
<dbReference type="InterPro" id="IPR013013">
    <property type="entry name" value="PTS_EIIC_1"/>
</dbReference>
<keyword evidence="6" id="KW-0598">Phosphotransferase system</keyword>
<feature type="transmembrane region" description="Helical" evidence="12">
    <location>
        <begin position="357"/>
        <end position="375"/>
    </location>
</feature>
<feature type="transmembrane region" description="Helical" evidence="12">
    <location>
        <begin position="320"/>
        <end position="345"/>
    </location>
</feature>
<gene>
    <name evidence="16" type="ORF">CK556_00070</name>
</gene>
<proteinExistence type="predicted"/>
<dbReference type="PROSITE" id="PS51093">
    <property type="entry name" value="PTS_EIIA_TYPE_1"/>
    <property type="match status" value="1"/>
</dbReference>
<dbReference type="NCBIfam" id="TIGR00830">
    <property type="entry name" value="PTBA"/>
    <property type="match status" value="1"/>
</dbReference>
<dbReference type="AlphaFoldDB" id="A0A249SM91"/>
<evidence type="ECO:0000259" key="13">
    <source>
        <dbReference type="PROSITE" id="PS51093"/>
    </source>
</evidence>
<feature type="transmembrane region" description="Helical" evidence="12">
    <location>
        <begin position="638"/>
        <end position="658"/>
    </location>
</feature>
<dbReference type="PANTHER" id="PTHR30175">
    <property type="entry name" value="PHOSPHOTRANSFERASE SYSTEM TRANSPORT PROTEIN"/>
    <property type="match status" value="1"/>
</dbReference>
<sequence>MKIKIYAPVDCEALNIEKCSDPTFSQKMLGEGILLIPKSDKFVLPFESAKSVLVFDTKHAYGFEINGINVLIHCGLETVNLGGKYFESKVIVGKEYKLAQEIFSVDTKSIKKEKLSLETPIVFDNSEMKYEINILNFQEGIYNKGDYICEIEITENEKKINLEELFGQEGKYSKLASNIINLVGSKENFSDFYNCMTRLRFKIKDKNKVNEDKIIKNENVRGINWNGQELQIIIGQDVYKVKDELTKILNFQNSVNQEDLVKINPFNRLLKNFSSVFIKVVPITAGIGLIMALISILRMLNIMPEIVLVKPEEGSSQMWIFDPMLNVGWVILFITGRTSALFLGITLSVSASVHFKWNPLQGAVLGLILCSPLLYGNGGPAMQGQREWVLWEIWQSNDVMLQRIGRISVNMMNLKVGVIIFSVWIASEFDKWIKKWMPVSLDLLFRPLLIFLVIPFAGFFIFGPIWNIFEGIFGYMIGILLKMPLGIGLGIFASVFQASVIFGLHTIMSTFFLLDALANNMVGRVVVIGSISTFAQIAALVGLLIVTKDKKLKKQGSSLIAAGLLGITEPILYGVNFPKRKPLYAGCIGAFFGGCLANIFDVTQRPGGGLGVFDVIGFFSDPLIPVEGLHANNVNGTLYLLCCGVTIAISIFVSMALYKEKTNEKALFIKFFNKIIFIKKQENVLNDEEVILVKNLKKEILSNISKEQIKQLKLQEKNIVNHQKQEANLEFYLKKNEIKRDKLMLQGKKAMKNENIEKANKTALLIKNLDSLIKLEEYTSKVSLAEEKINFSLINEICNEIYLKNLNSFNKVFQIFELKNDIEIDNYIKNISRNILIHWGYEKPIEIKEEKNAYLIAANLKKIKNQEKRNLKWLKK</sequence>
<evidence type="ECO:0000256" key="6">
    <source>
        <dbReference type="ARBA" id="ARBA00022683"/>
    </source>
</evidence>
<dbReference type="InterPro" id="IPR001996">
    <property type="entry name" value="PTS_IIB_1"/>
</dbReference>
<evidence type="ECO:0000256" key="4">
    <source>
        <dbReference type="ARBA" id="ARBA00022597"/>
    </source>
</evidence>
<evidence type="ECO:0000256" key="2">
    <source>
        <dbReference type="ARBA" id="ARBA00022448"/>
    </source>
</evidence>
<dbReference type="STRING" id="1336232.GCA_000518825_00788"/>
<dbReference type="InterPro" id="IPR003352">
    <property type="entry name" value="PTS_EIIC"/>
</dbReference>
<dbReference type="PROSITE" id="PS51098">
    <property type="entry name" value="PTS_EIIB_TYPE_1"/>
    <property type="match status" value="1"/>
</dbReference>
<keyword evidence="9 12" id="KW-1133">Transmembrane helix</keyword>
<dbReference type="CDD" id="cd00212">
    <property type="entry name" value="PTS_IIB_glc"/>
    <property type="match status" value="1"/>
</dbReference>
<evidence type="ECO:0000256" key="3">
    <source>
        <dbReference type="ARBA" id="ARBA00022475"/>
    </source>
</evidence>
<dbReference type="Pfam" id="PF02378">
    <property type="entry name" value="PTS_EIIC"/>
    <property type="match status" value="1"/>
</dbReference>
<dbReference type="Pfam" id="PF00358">
    <property type="entry name" value="PTS_EIIA_1"/>
    <property type="match status" value="1"/>
</dbReference>
<evidence type="ECO:0000256" key="5">
    <source>
        <dbReference type="ARBA" id="ARBA00022679"/>
    </source>
</evidence>
<keyword evidence="5" id="KW-0808">Transferase</keyword>
<evidence type="ECO:0000256" key="1">
    <source>
        <dbReference type="ARBA" id="ARBA00004651"/>
    </source>
</evidence>
<keyword evidence="10 12" id="KW-0472">Membrane</keyword>
<dbReference type="PANTHER" id="PTHR30175:SF1">
    <property type="entry name" value="PTS SYSTEM ARBUTIN-, CELLOBIOSE-, AND SALICIN-SPECIFIC EIIBC COMPONENT-RELATED"/>
    <property type="match status" value="1"/>
</dbReference>
<feature type="transmembrane region" description="Helical" evidence="12">
    <location>
        <begin position="448"/>
        <end position="466"/>
    </location>
</feature>
<feature type="domain" description="PTS EIIC type-1" evidence="15">
    <location>
        <begin position="284"/>
        <end position="671"/>
    </location>
</feature>
<dbReference type="GO" id="GO:0005886">
    <property type="term" value="C:plasma membrane"/>
    <property type="evidence" value="ECO:0007669"/>
    <property type="project" value="UniProtKB-SubCell"/>
</dbReference>
<keyword evidence="4" id="KW-0762">Sugar transport</keyword>
<evidence type="ECO:0000256" key="9">
    <source>
        <dbReference type="ARBA" id="ARBA00022989"/>
    </source>
</evidence>
<evidence type="ECO:0000256" key="7">
    <source>
        <dbReference type="ARBA" id="ARBA00022692"/>
    </source>
</evidence>
<evidence type="ECO:0000313" key="17">
    <source>
        <dbReference type="Proteomes" id="UP000232229"/>
    </source>
</evidence>
<feature type="transmembrane region" description="Helical" evidence="12">
    <location>
        <begin position="407"/>
        <end position="427"/>
    </location>
</feature>
<comment type="subcellular location">
    <subcellularLocation>
        <location evidence="1">Cell membrane</location>
        <topology evidence="1">Multi-pass membrane protein</topology>
    </subcellularLocation>
</comment>
<keyword evidence="8" id="KW-0418">Kinase</keyword>
<name>A0A249SM91_9MOLU</name>
<dbReference type="GO" id="GO:0009401">
    <property type="term" value="P:phosphoenolpyruvate-dependent sugar phosphotransferase system"/>
    <property type="evidence" value="ECO:0007669"/>
    <property type="project" value="UniProtKB-KW"/>
</dbReference>
<dbReference type="GO" id="GO:0090563">
    <property type="term" value="F:protein-phosphocysteine-sugar phosphotransferase activity"/>
    <property type="evidence" value="ECO:0007669"/>
    <property type="project" value="TreeGrafter"/>
</dbReference>
<dbReference type="InterPro" id="IPR036878">
    <property type="entry name" value="Glu_permease_IIB"/>
</dbReference>
<evidence type="ECO:0000259" key="15">
    <source>
        <dbReference type="PROSITE" id="PS51103"/>
    </source>
</evidence>
<evidence type="ECO:0000256" key="11">
    <source>
        <dbReference type="PROSITE-ProRule" id="PRU00421"/>
    </source>
</evidence>
<feature type="active site" description="Phosphocysteine intermediate; for EIIB activity" evidence="11">
    <location>
        <position position="195"/>
    </location>
</feature>
<evidence type="ECO:0000256" key="8">
    <source>
        <dbReference type="ARBA" id="ARBA00022777"/>
    </source>
</evidence>
<feature type="transmembrane region" description="Helical" evidence="12">
    <location>
        <begin position="500"/>
        <end position="519"/>
    </location>
</feature>
<dbReference type="KEGG" id="mchc:CK556_00070"/>
<feature type="transmembrane region" description="Helical" evidence="12">
    <location>
        <begin position="558"/>
        <end position="577"/>
    </location>
</feature>
<feature type="domain" description="PTS EIIB type-1" evidence="14">
    <location>
        <begin position="173"/>
        <end position="255"/>
    </location>
</feature>
<dbReference type="SUPFAM" id="SSF55604">
    <property type="entry name" value="Glucose permease domain IIB"/>
    <property type="match status" value="1"/>
</dbReference>
<reference evidence="16 17" key="1">
    <citation type="submission" date="2017-08" db="EMBL/GenBank/DDBJ databases">
        <title>Complete Genome Sequence of Mesoplasma chauliocola.</title>
        <authorList>
            <person name="Knight T.F.Jr."/>
            <person name="Citino T."/>
        </authorList>
    </citation>
    <scope>NUCLEOTIDE SEQUENCE [LARGE SCALE GENOMIC DNA]</scope>
    <source>
        <strain evidence="16 17">CHPA-2</strain>
    </source>
</reference>
<dbReference type="RefSeq" id="WP_027875850.1">
    <property type="nucleotide sequence ID" value="NZ_CP023173.1"/>
</dbReference>
<evidence type="ECO:0000259" key="14">
    <source>
        <dbReference type="PROSITE" id="PS51098"/>
    </source>
</evidence>
<dbReference type="GO" id="GO:0008982">
    <property type="term" value="F:protein-N(PI)-phosphohistidine-sugar phosphotransferase activity"/>
    <property type="evidence" value="ECO:0007669"/>
    <property type="project" value="InterPro"/>
</dbReference>
<dbReference type="Pfam" id="PF00367">
    <property type="entry name" value="PTS_EIIB"/>
    <property type="match status" value="1"/>
</dbReference>
<feature type="transmembrane region" description="Helical" evidence="12">
    <location>
        <begin position="472"/>
        <end position="493"/>
    </location>
</feature>
<evidence type="ECO:0000256" key="10">
    <source>
        <dbReference type="ARBA" id="ARBA00023136"/>
    </source>
</evidence>
<dbReference type="InterPro" id="IPR018113">
    <property type="entry name" value="PTrfase_EIIB_Cys"/>
</dbReference>
<dbReference type="SUPFAM" id="SSF51261">
    <property type="entry name" value="Duplicated hybrid motif"/>
    <property type="match status" value="1"/>
</dbReference>
<accession>A0A249SM91</accession>
<dbReference type="Proteomes" id="UP000232229">
    <property type="component" value="Chromosome"/>
</dbReference>
<dbReference type="PROSITE" id="PS01035">
    <property type="entry name" value="PTS_EIIB_TYPE_1_CYS"/>
    <property type="match status" value="1"/>
</dbReference>
<dbReference type="Gene3D" id="2.70.70.10">
    <property type="entry name" value="Glucose Permease (Domain IIA)"/>
    <property type="match status" value="1"/>
</dbReference>
<keyword evidence="2" id="KW-0813">Transport</keyword>
<dbReference type="EMBL" id="CP023173">
    <property type="protein sequence ID" value="ASZ08766.1"/>
    <property type="molecule type" value="Genomic_DNA"/>
</dbReference>
<dbReference type="GO" id="GO:0016301">
    <property type="term" value="F:kinase activity"/>
    <property type="evidence" value="ECO:0007669"/>
    <property type="project" value="UniProtKB-KW"/>
</dbReference>
<organism evidence="16 17">
    <name type="scientific">Mesoplasma chauliocola</name>
    <dbReference type="NCBI Taxonomy" id="216427"/>
    <lineage>
        <taxon>Bacteria</taxon>
        <taxon>Bacillati</taxon>
        <taxon>Mycoplasmatota</taxon>
        <taxon>Mollicutes</taxon>
        <taxon>Entomoplasmatales</taxon>
        <taxon>Entomoplasmataceae</taxon>
        <taxon>Mesoplasma</taxon>
    </lineage>
</organism>
<evidence type="ECO:0008006" key="18">
    <source>
        <dbReference type="Google" id="ProtNLM"/>
    </source>
</evidence>
<feature type="domain" description="PTS EIIA type-1" evidence="13">
    <location>
        <begin position="21"/>
        <end position="125"/>
    </location>
</feature>
<dbReference type="Gene3D" id="3.30.1360.60">
    <property type="entry name" value="Glucose permease domain IIB"/>
    <property type="match status" value="1"/>
</dbReference>
<evidence type="ECO:0000313" key="16">
    <source>
        <dbReference type="EMBL" id="ASZ08766.1"/>
    </source>
</evidence>
<keyword evidence="17" id="KW-1185">Reference proteome</keyword>
<protein>
    <recommendedName>
        <fullName evidence="18">PTS system, beta-glucoside-specific IIABC component</fullName>
    </recommendedName>
</protein>
<evidence type="ECO:0000256" key="12">
    <source>
        <dbReference type="SAM" id="Phobius"/>
    </source>
</evidence>
<dbReference type="InterPro" id="IPR001127">
    <property type="entry name" value="PTS_EIIA_1_perm"/>
</dbReference>
<dbReference type="InterPro" id="IPR050558">
    <property type="entry name" value="PTS_Sugar-Specific_Components"/>
</dbReference>
<keyword evidence="7 12" id="KW-0812">Transmembrane</keyword>
<feature type="transmembrane region" description="Helical" evidence="12">
    <location>
        <begin position="276"/>
        <end position="300"/>
    </location>
</feature>
<dbReference type="PROSITE" id="PS51103">
    <property type="entry name" value="PTS_EIIC_TYPE_1"/>
    <property type="match status" value="1"/>
</dbReference>
<feature type="transmembrane region" description="Helical" evidence="12">
    <location>
        <begin position="525"/>
        <end position="546"/>
    </location>
</feature>
<keyword evidence="3" id="KW-1003">Cell membrane</keyword>
<feature type="transmembrane region" description="Helical" evidence="12">
    <location>
        <begin position="583"/>
        <end position="600"/>
    </location>
</feature>